<dbReference type="PANTHER" id="PTHR39087:SF2">
    <property type="entry name" value="UPF0104 MEMBRANE PROTEIN MJ1595"/>
    <property type="match status" value="1"/>
</dbReference>
<evidence type="ECO:0000256" key="4">
    <source>
        <dbReference type="ARBA" id="ARBA00022989"/>
    </source>
</evidence>
<dbReference type="GO" id="GO:0050071">
    <property type="term" value="F:phosphatidylglycerol lysyltransferase activity"/>
    <property type="evidence" value="ECO:0007669"/>
    <property type="project" value="UniProtKB-EC"/>
</dbReference>
<feature type="transmembrane region" description="Helical" evidence="6">
    <location>
        <begin position="269"/>
        <end position="298"/>
    </location>
</feature>
<dbReference type="EC" id="2.3.2.3" evidence="6"/>
<dbReference type="KEGG" id="dbc:MFMK1_000694"/>
<feature type="transmembrane region" description="Helical" evidence="6">
    <location>
        <begin position="121"/>
        <end position="143"/>
    </location>
</feature>
<keyword evidence="8" id="KW-1185">Reference proteome</keyword>
<dbReference type="InterPro" id="IPR022791">
    <property type="entry name" value="L-PG_synthase/AglD"/>
</dbReference>
<dbReference type="GO" id="GO:0046677">
    <property type="term" value="P:response to antibiotic"/>
    <property type="evidence" value="ECO:0007669"/>
    <property type="project" value="UniProtKB-KW"/>
</dbReference>
<proteinExistence type="inferred from homology"/>
<feature type="transmembrane region" description="Helical" evidence="6">
    <location>
        <begin position="46"/>
        <end position="71"/>
    </location>
</feature>
<evidence type="ECO:0000256" key="5">
    <source>
        <dbReference type="ARBA" id="ARBA00023136"/>
    </source>
</evidence>
<evidence type="ECO:0000313" key="8">
    <source>
        <dbReference type="Proteomes" id="UP001329915"/>
    </source>
</evidence>
<keyword evidence="3 6" id="KW-0812">Transmembrane</keyword>
<comment type="function">
    <text evidence="6">Catalyzes the transfer of a lysyl group from L-lysyl-tRNA(Lys) to membrane-bound phosphatidylglycerol (PG), which produces lysylphosphatidylglycerol (LPG), a major component of the bacterial membrane with a positive net charge. LPG synthesis contributes to bacterial virulence as it is involved in the resistance mechanism against cationic antimicrobial peptides (CAMP) produces by the host's immune system (defensins, cathelicidins) and by the competing microorganisms.</text>
</comment>
<dbReference type="Proteomes" id="UP001329915">
    <property type="component" value="Chromosome"/>
</dbReference>
<keyword evidence="4 6" id="KW-1133">Transmembrane helix</keyword>
<evidence type="ECO:0000256" key="6">
    <source>
        <dbReference type="RuleBase" id="RU363042"/>
    </source>
</evidence>
<comment type="similarity">
    <text evidence="6">Belongs to the LPG synthase family.</text>
</comment>
<reference evidence="7 8" key="1">
    <citation type="submission" date="2023-04" db="EMBL/GenBank/DDBJ databases">
        <authorList>
            <person name="Hsu D."/>
        </authorList>
    </citation>
    <scope>NUCLEOTIDE SEQUENCE [LARGE SCALE GENOMIC DNA]</scope>
    <source>
        <strain evidence="7 8">MK1</strain>
    </source>
</reference>
<evidence type="ECO:0000256" key="1">
    <source>
        <dbReference type="ARBA" id="ARBA00004651"/>
    </source>
</evidence>
<feature type="transmembrane region" description="Helical" evidence="6">
    <location>
        <begin position="228"/>
        <end position="249"/>
    </location>
</feature>
<feature type="transmembrane region" description="Helical" evidence="6">
    <location>
        <begin position="92"/>
        <end position="109"/>
    </location>
</feature>
<dbReference type="Pfam" id="PF03706">
    <property type="entry name" value="LPG_synthase_TM"/>
    <property type="match status" value="1"/>
</dbReference>
<comment type="subcellular location">
    <subcellularLocation>
        <location evidence="1 6">Cell membrane</location>
        <topology evidence="1 6">Multi-pass membrane protein</topology>
    </subcellularLocation>
</comment>
<evidence type="ECO:0000256" key="3">
    <source>
        <dbReference type="ARBA" id="ARBA00022692"/>
    </source>
</evidence>
<gene>
    <name evidence="6" type="primary">mprF</name>
    <name evidence="7" type="ORF">MFMK1_000694</name>
</gene>
<dbReference type="EMBL" id="CP121694">
    <property type="protein sequence ID" value="WRO20904.1"/>
    <property type="molecule type" value="Genomic_DNA"/>
</dbReference>
<feature type="transmembrane region" description="Helical" evidence="6">
    <location>
        <begin position="195"/>
        <end position="216"/>
    </location>
</feature>
<keyword evidence="6" id="KW-0046">Antibiotic resistance</keyword>
<organism evidence="7 8">
    <name type="scientific">Metallumcola ferriviriculae</name>
    <dbReference type="NCBI Taxonomy" id="3039180"/>
    <lineage>
        <taxon>Bacteria</taxon>
        <taxon>Bacillati</taxon>
        <taxon>Bacillota</taxon>
        <taxon>Clostridia</taxon>
        <taxon>Neomoorellales</taxon>
        <taxon>Desulfitibacteraceae</taxon>
        <taxon>Metallumcola</taxon>
    </lineage>
</organism>
<keyword evidence="6" id="KW-0443">Lipid metabolism</keyword>
<sequence length="307" mass="35474">MKNFIKNKVIKRTILYFFGVLILLFIGKSLYSNWAQIKGLAITMDYSLLILSLFLYIFYLFLDGIGWNFILHALNVKLRYRDSITIFYLSQMARYLPGGVINIFGRVYLAQKKNISKTHSGASIVLEMFMKVFSAFVLSLFFLGHLYREWLWGFLVLLLVIFLVFFDLRLLNYLLNVFSNKFGNKFVFSLQRKTFLGILFYYISSWFIFGMAFKVFCNSLGIYGKSLVLVSVFPASWIAGFLSPIPGGIGVREGVLSYFLSFYFDKQLAYIMALLSRVWLIVGELSAGLVVFVFYSIVSKLMAKQNK</sequence>
<keyword evidence="2" id="KW-1003">Cell membrane</keyword>
<dbReference type="RefSeq" id="WP_366923781.1">
    <property type="nucleotide sequence ID" value="NZ_CP121694.1"/>
</dbReference>
<dbReference type="AlphaFoldDB" id="A0AAU0UJD8"/>
<dbReference type="PANTHER" id="PTHR39087">
    <property type="entry name" value="UPF0104 MEMBRANE PROTEIN MJ1595"/>
    <property type="match status" value="1"/>
</dbReference>
<accession>A0AAU0UJD8</accession>
<feature type="transmembrane region" description="Helical" evidence="6">
    <location>
        <begin position="150"/>
        <end position="175"/>
    </location>
</feature>
<protein>
    <recommendedName>
        <fullName evidence="6">Phosphatidylglycerol lysyltransferase</fullName>
        <ecNumber evidence="6">2.3.2.3</ecNumber>
    </recommendedName>
    <alternativeName>
        <fullName evidence="6">Lysylphosphatidylglycerol synthase</fullName>
    </alternativeName>
</protein>
<dbReference type="GO" id="GO:0005886">
    <property type="term" value="C:plasma membrane"/>
    <property type="evidence" value="ECO:0007669"/>
    <property type="project" value="UniProtKB-SubCell"/>
</dbReference>
<dbReference type="GO" id="GO:0006629">
    <property type="term" value="P:lipid metabolic process"/>
    <property type="evidence" value="ECO:0007669"/>
    <property type="project" value="UniProtKB-KW"/>
</dbReference>
<name>A0AAU0UJD8_9FIRM</name>
<evidence type="ECO:0000256" key="2">
    <source>
        <dbReference type="ARBA" id="ARBA00022475"/>
    </source>
</evidence>
<feature type="transmembrane region" description="Helical" evidence="6">
    <location>
        <begin position="14"/>
        <end position="34"/>
    </location>
</feature>
<evidence type="ECO:0000313" key="7">
    <source>
        <dbReference type="EMBL" id="WRO20904.1"/>
    </source>
</evidence>
<keyword evidence="5 6" id="KW-0472">Membrane</keyword>
<comment type="catalytic activity">
    <reaction evidence="6">
        <text>L-lysyl-tRNA(Lys) + a 1,2-diacyl-sn-glycero-3-phospho-(1'-sn-glycerol) = a 1,2-diacyl-sn-glycero-3-phospho-1'-(3'-O-L-lysyl)-sn-glycerol + tRNA(Lys)</text>
        <dbReference type="Rhea" id="RHEA:10668"/>
        <dbReference type="Rhea" id="RHEA-COMP:9696"/>
        <dbReference type="Rhea" id="RHEA-COMP:9697"/>
        <dbReference type="ChEBI" id="CHEBI:64716"/>
        <dbReference type="ChEBI" id="CHEBI:75792"/>
        <dbReference type="ChEBI" id="CHEBI:78442"/>
        <dbReference type="ChEBI" id="CHEBI:78529"/>
        <dbReference type="EC" id="2.3.2.3"/>
    </reaction>
</comment>
<keyword evidence="6" id="KW-0808">Transferase</keyword>